<dbReference type="Gene3D" id="3.30.750.24">
    <property type="entry name" value="STAS domain"/>
    <property type="match status" value="1"/>
</dbReference>
<feature type="domain" description="STAS" evidence="4">
    <location>
        <begin position="59"/>
        <end position="164"/>
    </location>
</feature>
<accession>D1A1M1</accession>
<gene>
    <name evidence="5" type="ordered locus">Tcur_2143</name>
</gene>
<dbReference type="AlphaFoldDB" id="D1A1M1"/>
<evidence type="ECO:0000256" key="3">
    <source>
        <dbReference type="SAM" id="MobiDB-lite"/>
    </source>
</evidence>
<comment type="similarity">
    <text evidence="1 2">Belongs to the anti-sigma-factor antagonist family.</text>
</comment>
<dbReference type="PANTHER" id="PTHR33495">
    <property type="entry name" value="ANTI-SIGMA FACTOR ANTAGONIST TM_1081-RELATED-RELATED"/>
    <property type="match status" value="1"/>
</dbReference>
<dbReference type="eggNOG" id="COG1366">
    <property type="taxonomic scope" value="Bacteria"/>
</dbReference>
<dbReference type="InterPro" id="IPR002645">
    <property type="entry name" value="STAS_dom"/>
</dbReference>
<dbReference type="PROSITE" id="PS50801">
    <property type="entry name" value="STAS"/>
    <property type="match status" value="1"/>
</dbReference>
<evidence type="ECO:0000256" key="2">
    <source>
        <dbReference type="RuleBase" id="RU003749"/>
    </source>
</evidence>
<keyword evidence="6" id="KW-1185">Reference proteome</keyword>
<protein>
    <recommendedName>
        <fullName evidence="2">Anti-sigma factor antagonist</fullName>
    </recommendedName>
</protein>
<sequence>MLYYDRKAPQVPRSRRSHYHGPRSAAAMARCGKTAGACPPPEEAGRGAELTVTVTGVHDGTLVAAVTGEIDLRTVRALRARLSELGRQATAGGGGRLVLDFSGVGFCDAGGLGALVGVRNELRARGGELSLARVRPQQWRLFQITGLDKVFTGYRTVAEAVAAGRTSSLS</sequence>
<dbReference type="STRING" id="471852.Tcur_2143"/>
<dbReference type="KEGG" id="tcu:Tcur_2143"/>
<feature type="region of interest" description="Disordered" evidence="3">
    <location>
        <begin position="1"/>
        <end position="24"/>
    </location>
</feature>
<dbReference type="CDD" id="cd07043">
    <property type="entry name" value="STAS_anti-anti-sigma_factors"/>
    <property type="match status" value="1"/>
</dbReference>
<dbReference type="Pfam" id="PF01740">
    <property type="entry name" value="STAS"/>
    <property type="match status" value="1"/>
</dbReference>
<dbReference type="InterPro" id="IPR003658">
    <property type="entry name" value="Anti-sigma_ant"/>
</dbReference>
<dbReference type="PANTHER" id="PTHR33495:SF2">
    <property type="entry name" value="ANTI-SIGMA FACTOR ANTAGONIST TM_1081-RELATED"/>
    <property type="match status" value="1"/>
</dbReference>
<proteinExistence type="inferred from homology"/>
<dbReference type="EMBL" id="CP001738">
    <property type="protein sequence ID" value="ACY97709.1"/>
    <property type="molecule type" value="Genomic_DNA"/>
</dbReference>
<name>D1A1M1_THECD</name>
<evidence type="ECO:0000259" key="4">
    <source>
        <dbReference type="PROSITE" id="PS50801"/>
    </source>
</evidence>
<dbReference type="SUPFAM" id="SSF52091">
    <property type="entry name" value="SpoIIaa-like"/>
    <property type="match status" value="1"/>
</dbReference>
<reference evidence="5 6" key="1">
    <citation type="journal article" date="2011" name="Stand. Genomic Sci.">
        <title>Complete genome sequence of Thermomonospora curvata type strain (B9).</title>
        <authorList>
            <person name="Chertkov O."/>
            <person name="Sikorski J."/>
            <person name="Nolan M."/>
            <person name="Lapidus A."/>
            <person name="Lucas S."/>
            <person name="Del Rio T.G."/>
            <person name="Tice H."/>
            <person name="Cheng J.F."/>
            <person name="Goodwin L."/>
            <person name="Pitluck S."/>
            <person name="Liolios K."/>
            <person name="Ivanova N."/>
            <person name="Mavromatis K."/>
            <person name="Mikhailova N."/>
            <person name="Ovchinnikova G."/>
            <person name="Pati A."/>
            <person name="Chen A."/>
            <person name="Palaniappan K."/>
            <person name="Djao O.D."/>
            <person name="Land M."/>
            <person name="Hauser L."/>
            <person name="Chang Y.J."/>
            <person name="Jeffries C.D."/>
            <person name="Brettin T."/>
            <person name="Han C."/>
            <person name="Detter J.C."/>
            <person name="Rohde M."/>
            <person name="Goker M."/>
            <person name="Woyke T."/>
            <person name="Bristow J."/>
            <person name="Eisen J.A."/>
            <person name="Markowitz V."/>
            <person name="Hugenholtz P."/>
            <person name="Klenk H.P."/>
            <person name="Kyrpides N.C."/>
        </authorList>
    </citation>
    <scope>NUCLEOTIDE SEQUENCE [LARGE SCALE GENOMIC DNA]</scope>
    <source>
        <strain evidence="6">ATCC 19995 / DSM 43183 / JCM 3096 / KCTC 9072 / NBRC 15933 / NCIMB 10081 / Henssen B9</strain>
    </source>
</reference>
<dbReference type="Proteomes" id="UP000001918">
    <property type="component" value="Chromosome"/>
</dbReference>
<dbReference type="NCBIfam" id="TIGR00377">
    <property type="entry name" value="ant_ant_sig"/>
    <property type="match status" value="1"/>
</dbReference>
<evidence type="ECO:0000313" key="6">
    <source>
        <dbReference type="Proteomes" id="UP000001918"/>
    </source>
</evidence>
<evidence type="ECO:0000313" key="5">
    <source>
        <dbReference type="EMBL" id="ACY97709.1"/>
    </source>
</evidence>
<evidence type="ECO:0000256" key="1">
    <source>
        <dbReference type="ARBA" id="ARBA00009013"/>
    </source>
</evidence>
<dbReference type="HOGENOM" id="CLU_115403_3_3_11"/>
<dbReference type="GO" id="GO:0043856">
    <property type="term" value="F:anti-sigma factor antagonist activity"/>
    <property type="evidence" value="ECO:0007669"/>
    <property type="project" value="InterPro"/>
</dbReference>
<organism evidence="5 6">
    <name type="scientific">Thermomonospora curvata (strain ATCC 19995 / DSM 43183 / JCM 3096 / KCTC 9072 / NBRC 15933 / NCIMB 10081 / Henssen B9)</name>
    <dbReference type="NCBI Taxonomy" id="471852"/>
    <lineage>
        <taxon>Bacteria</taxon>
        <taxon>Bacillati</taxon>
        <taxon>Actinomycetota</taxon>
        <taxon>Actinomycetes</taxon>
        <taxon>Streptosporangiales</taxon>
        <taxon>Thermomonosporaceae</taxon>
        <taxon>Thermomonospora</taxon>
    </lineage>
</organism>
<dbReference type="InterPro" id="IPR036513">
    <property type="entry name" value="STAS_dom_sf"/>
</dbReference>